<dbReference type="InterPro" id="IPR043129">
    <property type="entry name" value="ATPase_NBD"/>
</dbReference>
<sequence>MKSVLAVDIGGTKIACAIVRDGQVSNRQQIATPSSKQPEAMTEALRQLLTPYIDQVEQVAVASTGIIDHGILKALNPANLGGLNHYPLQQEIIAIMGCDVDVINDAQAAAWAEFKALEQPVNNMAFITVSTGVGAGIVLNGQLQVGPRGIAGHAGHTVADPHGPRCGCGRIGCVEAIASGTAIAKQTSQRWGEVCTGKEAYQAFLAGDPHATFCVENSAKAIANLIADLTITLDLDTVTLGGSVGLAQGYRELVAAQLAELPTVYRPKLVAAKTQADAGLVGVALWVNETNL</sequence>
<dbReference type="Proteomes" id="UP000218676">
    <property type="component" value="Chromosome 1"/>
</dbReference>
<dbReference type="GO" id="GO:0009384">
    <property type="term" value="F:N-acylmannosamine kinase activity"/>
    <property type="evidence" value="ECO:0007669"/>
    <property type="project" value="UniProtKB-EC"/>
</dbReference>
<dbReference type="PROSITE" id="PS01125">
    <property type="entry name" value="ROK"/>
    <property type="match status" value="1"/>
</dbReference>
<keyword evidence="3" id="KW-0808">Transferase</keyword>
<evidence type="ECO:0000313" key="3">
    <source>
        <dbReference type="EMBL" id="QOD55685.1"/>
    </source>
</evidence>
<dbReference type="Gene3D" id="3.30.420.40">
    <property type="match status" value="2"/>
</dbReference>
<keyword evidence="3" id="KW-0418">Kinase</keyword>
<evidence type="ECO:0000313" key="2">
    <source>
        <dbReference type="EMBL" id="BAX52531.1"/>
    </source>
</evidence>
<dbReference type="AlphaFoldDB" id="A0A1V1VA78"/>
<dbReference type="Proteomes" id="UP000516656">
    <property type="component" value="Chromosome 1"/>
</dbReference>
<reference evidence="3 5" key="3">
    <citation type="submission" date="2020-09" db="EMBL/GenBank/DDBJ databases">
        <title>Complete, closed and curated genome sequences of Photobacterium damselae subsp. piscicida isolates from Australia indicate localised evolution and additional plasmid-borne pathogenicity mechanisms.</title>
        <authorList>
            <person name="Baseggio L."/>
            <person name="Silayeva O."/>
            <person name="Buller N."/>
            <person name="Landos M."/>
            <person name="Engelstaedter J."/>
            <person name="Barnes A.C."/>
        </authorList>
    </citation>
    <scope>NUCLEOTIDE SEQUENCE [LARGE SCALE GENOMIC DNA]</scope>
    <source>
        <strain evidence="3 5">AS-16-0540-1</strain>
    </source>
</reference>
<reference evidence="4" key="2">
    <citation type="submission" date="2017-05" db="EMBL/GenBank/DDBJ databases">
        <title>Whole genome sequence of fish pathogenic bacteria, Photobacterium damselae subsp. piscicida, strain 91-197, isolated from hybrid striped bass (Morone sp.) in USA.</title>
        <authorList>
            <person name="Teru Y."/>
            <person name="Hikima J."/>
            <person name="Kono T."/>
            <person name="Sakai M."/>
            <person name="Takano T."/>
            <person name="Hawke J.P."/>
            <person name="Takeyama H."/>
            <person name="Aoki T."/>
        </authorList>
    </citation>
    <scope>NUCLEOTIDE SEQUENCE [LARGE SCALE GENOMIC DNA]</scope>
    <source>
        <strain evidence="4">91-197</strain>
    </source>
</reference>
<evidence type="ECO:0000313" key="4">
    <source>
        <dbReference type="Proteomes" id="UP000218676"/>
    </source>
</evidence>
<dbReference type="RefSeq" id="WP_086957802.1">
    <property type="nucleotide sequence ID" value="NZ_AP018045.1"/>
</dbReference>
<reference evidence="2" key="1">
    <citation type="journal article" date="2017" name="Genome Announc.">
        <title>Whole-Genome Sequence of Photobacterium damselae subsp. piscicida Strain 91-197, Isolated from Hybrid Striped Bass (Morone sp.) in the United States.</title>
        <authorList>
            <person name="Teru Y."/>
            <person name="Hikima J."/>
            <person name="Kono T."/>
            <person name="Sakai M."/>
            <person name="Takano T."/>
            <person name="Hawke J.P."/>
            <person name="Takeyama H."/>
            <person name="Aoki T."/>
        </authorList>
    </citation>
    <scope>NUCLEOTIDE SEQUENCE</scope>
    <source>
        <strain evidence="2">91-197</strain>
    </source>
</reference>
<dbReference type="EMBL" id="AP018045">
    <property type="protein sequence ID" value="BAX52531.1"/>
    <property type="molecule type" value="Genomic_DNA"/>
</dbReference>
<dbReference type="InterPro" id="IPR049874">
    <property type="entry name" value="ROK_cs"/>
</dbReference>
<dbReference type="PANTHER" id="PTHR18964:SF169">
    <property type="entry name" value="N-ACETYLMANNOSAMINE KINASE"/>
    <property type="match status" value="1"/>
</dbReference>
<dbReference type="EC" id="2.7.1.60" evidence="3"/>
<dbReference type="NCBIfam" id="NF003461">
    <property type="entry name" value="PRK05082.1"/>
    <property type="match status" value="1"/>
</dbReference>
<dbReference type="EMBL" id="CP061854">
    <property type="protein sequence ID" value="QOD55685.1"/>
    <property type="molecule type" value="Genomic_DNA"/>
</dbReference>
<dbReference type="GO" id="GO:0019262">
    <property type="term" value="P:N-acetylneuraminate catabolic process"/>
    <property type="evidence" value="ECO:0007669"/>
    <property type="project" value="TreeGrafter"/>
</dbReference>
<accession>A0A1V1VA78</accession>
<organism evidence="3 5">
    <name type="scientific">Photobacterium damsela subsp. piscicida</name>
    <name type="common">Pasteurella piscicida</name>
    <dbReference type="NCBI Taxonomy" id="38294"/>
    <lineage>
        <taxon>Bacteria</taxon>
        <taxon>Pseudomonadati</taxon>
        <taxon>Pseudomonadota</taxon>
        <taxon>Gammaproteobacteria</taxon>
        <taxon>Vibrionales</taxon>
        <taxon>Vibrionaceae</taxon>
        <taxon>Photobacterium</taxon>
    </lineage>
</organism>
<dbReference type="PANTHER" id="PTHR18964">
    <property type="entry name" value="ROK (REPRESSOR, ORF, KINASE) FAMILY"/>
    <property type="match status" value="1"/>
</dbReference>
<dbReference type="CDD" id="cd24069">
    <property type="entry name" value="ASKHA_NBD_ROK_EcNanK-like"/>
    <property type="match status" value="1"/>
</dbReference>
<gene>
    <name evidence="3" type="ORF">IC627_10125</name>
    <name evidence="2" type="ORF">PDPUS_1_01157</name>
</gene>
<proteinExistence type="predicted"/>
<evidence type="ECO:0000313" key="5">
    <source>
        <dbReference type="Proteomes" id="UP000516656"/>
    </source>
</evidence>
<dbReference type="SUPFAM" id="SSF53067">
    <property type="entry name" value="Actin-like ATPase domain"/>
    <property type="match status" value="1"/>
</dbReference>
<keyword evidence="1" id="KW-0119">Carbohydrate metabolism</keyword>
<protein>
    <submittedName>
        <fullName evidence="3">N-acetylmannosamine kinase</fullName>
        <ecNumber evidence="3">2.7.1.60</ecNumber>
    </submittedName>
</protein>
<dbReference type="InterPro" id="IPR000600">
    <property type="entry name" value="ROK"/>
</dbReference>
<evidence type="ECO:0000256" key="1">
    <source>
        <dbReference type="ARBA" id="ARBA00023277"/>
    </source>
</evidence>
<dbReference type="Pfam" id="PF00480">
    <property type="entry name" value="ROK"/>
    <property type="match status" value="1"/>
</dbReference>
<name>A0A1V1VA78_PHODP</name>